<keyword evidence="3" id="KW-1185">Reference proteome</keyword>
<organism evidence="2 3">
    <name type="scientific">Actinomortierella ambigua</name>
    <dbReference type="NCBI Taxonomy" id="1343610"/>
    <lineage>
        <taxon>Eukaryota</taxon>
        <taxon>Fungi</taxon>
        <taxon>Fungi incertae sedis</taxon>
        <taxon>Mucoromycota</taxon>
        <taxon>Mortierellomycotina</taxon>
        <taxon>Mortierellomycetes</taxon>
        <taxon>Mortierellales</taxon>
        <taxon>Mortierellaceae</taxon>
        <taxon>Actinomortierella</taxon>
    </lineage>
</organism>
<dbReference type="InterPro" id="IPR031157">
    <property type="entry name" value="G_TR_CS"/>
</dbReference>
<dbReference type="InterPro" id="IPR027417">
    <property type="entry name" value="P-loop_NTPase"/>
</dbReference>
<proteinExistence type="predicted"/>
<dbReference type="InterPro" id="IPR000640">
    <property type="entry name" value="EFG_V-like"/>
</dbReference>
<dbReference type="InterPro" id="IPR048876">
    <property type="entry name" value="BipA_C"/>
</dbReference>
<dbReference type="GO" id="GO:0005829">
    <property type="term" value="C:cytosol"/>
    <property type="evidence" value="ECO:0007669"/>
    <property type="project" value="TreeGrafter"/>
</dbReference>
<dbReference type="Gene3D" id="2.40.30.10">
    <property type="entry name" value="Translation factors"/>
    <property type="match status" value="1"/>
</dbReference>
<dbReference type="Gene3D" id="3.30.70.870">
    <property type="entry name" value="Elongation Factor G (Translational Gtpase), domain 3"/>
    <property type="match status" value="1"/>
</dbReference>
<dbReference type="OrthoDB" id="364892at2759"/>
<name>A0A9P6Q8S7_9FUNG</name>
<dbReference type="FunFam" id="3.30.70.870:FF:000003">
    <property type="entry name" value="GTP-binding protein TypA"/>
    <property type="match status" value="1"/>
</dbReference>
<dbReference type="Pfam" id="PF21018">
    <property type="entry name" value="BipA_C"/>
    <property type="match status" value="1"/>
</dbReference>
<dbReference type="GO" id="GO:0005525">
    <property type="term" value="F:GTP binding"/>
    <property type="evidence" value="ECO:0007669"/>
    <property type="project" value="UniProtKB-KW"/>
</dbReference>
<sequence>MSLLRLASFGASARTARLAVAPSVASTTSPSSARALSTQTFRRTPVAAKQFHQASPHAHTRPATSLFSVGQALAYVAHRAPKQPHQLWACTANQIRFYSASAADPADQPSPAYSVEDMMPVEHVRNIAIIAHVDHGKTSLVDKLLAQAGEALGSTRVMDSNTLEKERGITILSKVTSVAYTSQNGKTYKINIIPLDTPILEERLSVFYASEGPMTQTKFVLNKALARGLRPLVVMNKVDRPTSRVDEVDGLLMDLFASLGATDEQMDYPIVYASAKEGWATRGIDDARENMMPLFELMIDHVPIPVVDRTKPFQMLVTQIDSNPYLGKCFLGKISGGTLKVGDKMHALDPEGKVTESGRVTKIFIRRGVEMIPVDMAGAGDIVTVTGVANATVNSTLCDPTVTEPLPSTPIDPPTIAMKFSVNDSPYAGEEGKQLTSNMIKERLLKEAETNVALQVVEAENKEAFEVRGRGELQLGVLIETMRREGFELSVSPPRVVYKEVGGQRLEPVEEVTIDVPTGYTGTIIEKLSKRKAELKMFDENGDKTRLVFECPTRGLLGYAAEFKNDTSGDGTLNHTFLEYSAFKGALERTRKGSLVATGMVGQATSYALNLIEPRGKLFIRPGDKVYAGMVIGESARTGDLEVNPTRAKQVTNIRTVAKDDNIILRPPVEMSLETMISYLAADEVLEITASSLRIRKRELDATRRRQNQRAGRD</sequence>
<gene>
    <name evidence="2" type="ORF">DFQ27_003235</name>
</gene>
<dbReference type="CDD" id="cd03710">
    <property type="entry name" value="BipA_TypA_C"/>
    <property type="match status" value="1"/>
</dbReference>
<dbReference type="Pfam" id="PF00009">
    <property type="entry name" value="GTP_EFTU"/>
    <property type="match status" value="2"/>
</dbReference>
<dbReference type="InterPro" id="IPR035651">
    <property type="entry name" value="BipA_V"/>
</dbReference>
<evidence type="ECO:0000313" key="2">
    <source>
        <dbReference type="EMBL" id="KAG0260990.1"/>
    </source>
</evidence>
<dbReference type="SMART" id="SM00838">
    <property type="entry name" value="EFG_C"/>
    <property type="match status" value="1"/>
</dbReference>
<comment type="caution">
    <text evidence="2">The sequence shown here is derived from an EMBL/GenBank/DDBJ whole genome shotgun (WGS) entry which is preliminary data.</text>
</comment>
<dbReference type="PROSITE" id="PS00301">
    <property type="entry name" value="G_TR_1"/>
    <property type="match status" value="1"/>
</dbReference>
<dbReference type="PANTHER" id="PTHR42908">
    <property type="entry name" value="TRANSLATION ELONGATION FACTOR-RELATED"/>
    <property type="match status" value="1"/>
</dbReference>
<dbReference type="Proteomes" id="UP000807716">
    <property type="component" value="Unassembled WGS sequence"/>
</dbReference>
<dbReference type="PANTHER" id="PTHR42908:SF8">
    <property type="entry name" value="TR-TYPE G DOMAIN-CONTAINING PROTEIN"/>
    <property type="match status" value="1"/>
</dbReference>
<dbReference type="Gene3D" id="2.40.50.250">
    <property type="entry name" value="bipa protein"/>
    <property type="match status" value="1"/>
</dbReference>
<dbReference type="FunFam" id="3.30.70.240:FF:000002">
    <property type="entry name" value="GTP-binding protein TypA"/>
    <property type="match status" value="1"/>
</dbReference>
<dbReference type="InterPro" id="IPR047043">
    <property type="entry name" value="BipA_III"/>
</dbReference>
<dbReference type="SUPFAM" id="SSF50447">
    <property type="entry name" value="Translation proteins"/>
    <property type="match status" value="1"/>
</dbReference>
<dbReference type="CDD" id="cd03691">
    <property type="entry name" value="BipA_TypA_II"/>
    <property type="match status" value="1"/>
</dbReference>
<accession>A0A9P6Q8S7</accession>
<dbReference type="Gene3D" id="3.30.70.240">
    <property type="match status" value="1"/>
</dbReference>
<dbReference type="Gene3D" id="3.40.50.300">
    <property type="entry name" value="P-loop containing nucleotide triphosphate hydrolases"/>
    <property type="match status" value="1"/>
</dbReference>
<evidence type="ECO:0000313" key="3">
    <source>
        <dbReference type="Proteomes" id="UP000807716"/>
    </source>
</evidence>
<dbReference type="InterPro" id="IPR047042">
    <property type="entry name" value="BipA_II"/>
</dbReference>
<evidence type="ECO:0000259" key="1">
    <source>
        <dbReference type="SMART" id="SM00838"/>
    </source>
</evidence>
<protein>
    <recommendedName>
        <fullName evidence="1">Elongation factor EFG domain-containing protein</fullName>
    </recommendedName>
</protein>
<dbReference type="InterPro" id="IPR000795">
    <property type="entry name" value="T_Tr_GTP-bd_dom"/>
</dbReference>
<reference evidence="2" key="1">
    <citation type="journal article" date="2020" name="Fungal Divers.">
        <title>Resolving the Mortierellaceae phylogeny through synthesis of multi-gene phylogenetics and phylogenomics.</title>
        <authorList>
            <person name="Vandepol N."/>
            <person name="Liber J."/>
            <person name="Desiro A."/>
            <person name="Na H."/>
            <person name="Kennedy M."/>
            <person name="Barry K."/>
            <person name="Grigoriev I.V."/>
            <person name="Miller A.N."/>
            <person name="O'Donnell K."/>
            <person name="Stajich J.E."/>
            <person name="Bonito G."/>
        </authorList>
    </citation>
    <scope>NUCLEOTIDE SEQUENCE</scope>
    <source>
        <strain evidence="2">BC1065</strain>
    </source>
</reference>
<dbReference type="AlphaFoldDB" id="A0A9P6Q8S7"/>
<dbReference type="CDD" id="cd16263">
    <property type="entry name" value="BipA_III"/>
    <property type="match status" value="1"/>
</dbReference>
<dbReference type="InterPro" id="IPR009000">
    <property type="entry name" value="Transl_B-barrel_sf"/>
</dbReference>
<dbReference type="PRINTS" id="PR00315">
    <property type="entry name" value="ELONGATNFCT"/>
</dbReference>
<dbReference type="SUPFAM" id="SSF54980">
    <property type="entry name" value="EF-G C-terminal domain-like"/>
    <property type="match status" value="2"/>
</dbReference>
<dbReference type="InterPro" id="IPR042116">
    <property type="entry name" value="TypA/BipA_C"/>
</dbReference>
<dbReference type="Pfam" id="PF00679">
    <property type="entry name" value="EFG_C"/>
    <property type="match status" value="1"/>
</dbReference>
<dbReference type="GO" id="GO:0003924">
    <property type="term" value="F:GTPase activity"/>
    <property type="evidence" value="ECO:0007669"/>
    <property type="project" value="InterPro"/>
</dbReference>
<dbReference type="GO" id="GO:1990904">
    <property type="term" value="C:ribonucleoprotein complex"/>
    <property type="evidence" value="ECO:0007669"/>
    <property type="project" value="TreeGrafter"/>
</dbReference>
<feature type="domain" description="Elongation factor EFG" evidence="1">
    <location>
        <begin position="506"/>
        <end position="591"/>
    </location>
</feature>
<dbReference type="InterPro" id="IPR035647">
    <property type="entry name" value="EFG_III/V"/>
</dbReference>
<dbReference type="EMBL" id="JAAAJB010000231">
    <property type="protein sequence ID" value="KAG0260990.1"/>
    <property type="molecule type" value="Genomic_DNA"/>
</dbReference>
<dbReference type="SUPFAM" id="SSF52540">
    <property type="entry name" value="P-loop containing nucleoside triphosphate hydrolases"/>
    <property type="match status" value="1"/>
</dbReference>